<comment type="subcellular location">
    <subcellularLocation>
        <location evidence="1">Nucleus</location>
    </subcellularLocation>
</comment>
<evidence type="ECO:0000256" key="2">
    <source>
        <dbReference type="ARBA" id="ARBA00009155"/>
    </source>
</evidence>
<keyword evidence="5" id="KW-0694">RNA-binding</keyword>
<dbReference type="AlphaFoldDB" id="A0A811LMK7"/>
<dbReference type="SUPFAM" id="SSF110324">
    <property type="entry name" value="Ribosomal L27 protein-like"/>
    <property type="match status" value="1"/>
</dbReference>
<keyword evidence="4" id="KW-0271">Exosome</keyword>
<keyword evidence="6" id="KW-0539">Nucleus</keyword>
<dbReference type="GO" id="GO:0000467">
    <property type="term" value="P:exonucleolytic trimming to generate mature 3'-end of 5.8S rRNA from tricistronic rRNA transcript (SSU-rRNA, 5.8S rRNA, LSU-rRNA)"/>
    <property type="evidence" value="ECO:0007669"/>
    <property type="project" value="TreeGrafter"/>
</dbReference>
<evidence type="ECO:0000313" key="11">
    <source>
        <dbReference type="EMBL" id="CAD5228954.1"/>
    </source>
</evidence>
<evidence type="ECO:0000256" key="1">
    <source>
        <dbReference type="ARBA" id="ARBA00004123"/>
    </source>
</evidence>
<dbReference type="Gene3D" id="2.40.50.140">
    <property type="entry name" value="Nucleic acid-binding proteins"/>
    <property type="match status" value="1"/>
</dbReference>
<evidence type="ECO:0000256" key="5">
    <source>
        <dbReference type="ARBA" id="ARBA00022884"/>
    </source>
</evidence>
<reference evidence="11" key="1">
    <citation type="submission" date="2020-09" db="EMBL/GenBank/DDBJ databases">
        <authorList>
            <person name="Kikuchi T."/>
        </authorList>
    </citation>
    <scope>NUCLEOTIDE SEQUENCE</scope>
    <source>
        <strain evidence="11">SH1</strain>
    </source>
</reference>
<feature type="compositionally biased region" description="Polar residues" evidence="7">
    <location>
        <begin position="167"/>
        <end position="184"/>
    </location>
</feature>
<sequence length="591" mass="65639">MTEPGSYASTQISDVFCAATYTFDHLTNLALQLNRIDKEMEMYDEPCSMDTIHDSVKKFTANLENASKMKQASYMRPYTQQPRRTSAQPFNRLPMHVDMNRAQTSKPQNSYRLMPATGLNTIQNGSLMRHNSLNNVRKRPVPDNLSYGISKQPRDIKWVSADGSITNKPSMFSRQSVTPQPSKTNVRREYSVTPRTGNEPQRFLIKKELFQSQNITAITMDDLKPKLPNGINGSLTHTPISTYTSKTIPLPTLRPTVPLTEDDVAVSSLLNTLQQPDSEMSGTDFKMDERPMFSFDHVTTEKITNVVSDSNAEDGEATLAFPGAVLSDHADLIRGHGTYTDDAGYIVSSIAGITHRVNKLLRVKALKARYNGEVGDVVIGRIVEVQASRWMVDINSTQYAVLLLSSVNLPGGELRRKSCEDQLLMTDYLTVGDLVSAEVQRTYSQGFVGLHTRSMKYGKLGQGVLVRVPYYLIKRRKTHFFNLPMGASLVLGCNGTVFISTVRSTETTDQASGGYIHSTESCGIETRKVISRLANCVKILAKASISLSDTTILVAYEASLQHEISSLLDPKTANQLTEEVIQECKQKQIGI</sequence>
<dbReference type="GO" id="GO:0000176">
    <property type="term" value="C:nuclear exosome (RNase complex)"/>
    <property type="evidence" value="ECO:0007669"/>
    <property type="project" value="TreeGrafter"/>
</dbReference>
<keyword evidence="3" id="KW-0698">rRNA processing</keyword>
<gene>
    <name evidence="11" type="ORF">BOKJ2_LOCUS13013</name>
</gene>
<evidence type="ECO:0000259" key="10">
    <source>
        <dbReference type="Pfam" id="PF21266"/>
    </source>
</evidence>
<evidence type="ECO:0000259" key="9">
    <source>
        <dbReference type="Pfam" id="PF15985"/>
    </source>
</evidence>
<dbReference type="InterPro" id="IPR026699">
    <property type="entry name" value="Exosome_RNA_bind1/RRP40/RRP4"/>
</dbReference>
<dbReference type="GO" id="GO:0071038">
    <property type="term" value="P:TRAMP-dependent tRNA surveillance pathway"/>
    <property type="evidence" value="ECO:0007669"/>
    <property type="project" value="TreeGrafter"/>
</dbReference>
<comment type="similarity">
    <text evidence="2">Belongs to the RRP4 family.</text>
</comment>
<evidence type="ECO:0000256" key="3">
    <source>
        <dbReference type="ARBA" id="ARBA00022552"/>
    </source>
</evidence>
<dbReference type="OrthoDB" id="1650at2759"/>
<dbReference type="PANTHER" id="PTHR21321:SF4">
    <property type="entry name" value="EXOSOME COMPLEX COMPONENT RRP4"/>
    <property type="match status" value="1"/>
</dbReference>
<evidence type="ECO:0000256" key="4">
    <source>
        <dbReference type="ARBA" id="ARBA00022835"/>
    </source>
</evidence>
<dbReference type="InterPro" id="IPR036612">
    <property type="entry name" value="KH_dom_type_1_sf"/>
</dbReference>
<feature type="domain" description="Exosome complex component N-terminal" evidence="8">
    <location>
        <begin position="319"/>
        <end position="357"/>
    </location>
</feature>
<dbReference type="Proteomes" id="UP000614601">
    <property type="component" value="Unassembled WGS sequence"/>
</dbReference>
<dbReference type="FunFam" id="2.40.50.140:FF:000038">
    <property type="entry name" value="Exosome complex component RRP4"/>
    <property type="match status" value="1"/>
</dbReference>
<evidence type="ECO:0000256" key="7">
    <source>
        <dbReference type="SAM" id="MobiDB-lite"/>
    </source>
</evidence>
<dbReference type="CDD" id="cd22525">
    <property type="entry name" value="KH-I_Rrp4_eukar"/>
    <property type="match status" value="1"/>
</dbReference>
<comment type="caution">
    <text evidence="11">The sequence shown here is derived from an EMBL/GenBank/DDBJ whole genome shotgun (WGS) entry which is preliminary data.</text>
</comment>
<accession>A0A811LMK7</accession>
<evidence type="ECO:0008006" key="13">
    <source>
        <dbReference type="Google" id="ProtNLM"/>
    </source>
</evidence>
<feature type="domain" description="RRP4 S1" evidence="10">
    <location>
        <begin position="369"/>
        <end position="441"/>
    </location>
</feature>
<dbReference type="CDD" id="cd05789">
    <property type="entry name" value="S1_Rrp4"/>
    <property type="match status" value="1"/>
</dbReference>
<dbReference type="GO" id="GO:0071034">
    <property type="term" value="P:CUT catabolic process"/>
    <property type="evidence" value="ECO:0007669"/>
    <property type="project" value="TreeGrafter"/>
</dbReference>
<dbReference type="Pfam" id="PF15985">
    <property type="entry name" value="KH_6"/>
    <property type="match status" value="1"/>
</dbReference>
<feature type="domain" description="K Homology" evidence="9">
    <location>
        <begin position="463"/>
        <end position="501"/>
    </location>
</feature>
<dbReference type="EMBL" id="CAJFCW020000006">
    <property type="protein sequence ID" value="CAG9125345.1"/>
    <property type="molecule type" value="Genomic_DNA"/>
</dbReference>
<dbReference type="Proteomes" id="UP000783686">
    <property type="component" value="Unassembled WGS sequence"/>
</dbReference>
<dbReference type="Pfam" id="PF14382">
    <property type="entry name" value="ECR1_N"/>
    <property type="match status" value="1"/>
</dbReference>
<dbReference type="GO" id="GO:0071035">
    <property type="term" value="P:nuclear polyadenylation-dependent rRNA catabolic process"/>
    <property type="evidence" value="ECO:0007669"/>
    <property type="project" value="TreeGrafter"/>
</dbReference>
<dbReference type="GO" id="GO:0071051">
    <property type="term" value="P:poly(A)-dependent snoRNA 3'-end processing"/>
    <property type="evidence" value="ECO:0007669"/>
    <property type="project" value="TreeGrafter"/>
</dbReference>
<name>A0A811LMK7_9BILA</name>
<proteinExistence type="inferred from homology"/>
<dbReference type="GO" id="GO:0003723">
    <property type="term" value="F:RNA binding"/>
    <property type="evidence" value="ECO:0007669"/>
    <property type="project" value="UniProtKB-KW"/>
</dbReference>
<protein>
    <recommendedName>
        <fullName evidence="13">Ribosomal RNA-processing protein 4</fullName>
    </recommendedName>
</protein>
<organism evidence="11 12">
    <name type="scientific">Bursaphelenchus okinawaensis</name>
    <dbReference type="NCBI Taxonomy" id="465554"/>
    <lineage>
        <taxon>Eukaryota</taxon>
        <taxon>Metazoa</taxon>
        <taxon>Ecdysozoa</taxon>
        <taxon>Nematoda</taxon>
        <taxon>Chromadorea</taxon>
        <taxon>Rhabditida</taxon>
        <taxon>Tylenchina</taxon>
        <taxon>Tylenchomorpha</taxon>
        <taxon>Aphelenchoidea</taxon>
        <taxon>Aphelenchoididae</taxon>
        <taxon>Bursaphelenchus</taxon>
    </lineage>
</organism>
<dbReference type="SUPFAM" id="SSF50249">
    <property type="entry name" value="Nucleic acid-binding proteins"/>
    <property type="match status" value="1"/>
</dbReference>
<dbReference type="GO" id="GO:0034475">
    <property type="term" value="P:U4 snRNA 3'-end processing"/>
    <property type="evidence" value="ECO:0007669"/>
    <property type="project" value="TreeGrafter"/>
</dbReference>
<dbReference type="InterPro" id="IPR025721">
    <property type="entry name" value="Exosome_cplx_N_dom"/>
</dbReference>
<dbReference type="GO" id="GO:0000177">
    <property type="term" value="C:cytoplasmic exosome (RNase complex)"/>
    <property type="evidence" value="ECO:0007669"/>
    <property type="project" value="TreeGrafter"/>
</dbReference>
<dbReference type="EMBL" id="CAJFDH010000006">
    <property type="protein sequence ID" value="CAD5228954.1"/>
    <property type="molecule type" value="Genomic_DNA"/>
</dbReference>
<dbReference type="PANTHER" id="PTHR21321">
    <property type="entry name" value="PNAS-3 RELATED"/>
    <property type="match status" value="1"/>
</dbReference>
<evidence type="ECO:0000259" key="8">
    <source>
        <dbReference type="Pfam" id="PF14382"/>
    </source>
</evidence>
<keyword evidence="12" id="KW-1185">Reference proteome</keyword>
<dbReference type="Gene3D" id="2.40.50.100">
    <property type="match status" value="1"/>
</dbReference>
<dbReference type="SUPFAM" id="SSF54791">
    <property type="entry name" value="Eukaryotic type KH-domain (KH-domain type I)"/>
    <property type="match status" value="1"/>
</dbReference>
<dbReference type="InterPro" id="IPR012340">
    <property type="entry name" value="NA-bd_OB-fold"/>
</dbReference>
<evidence type="ECO:0000256" key="6">
    <source>
        <dbReference type="ARBA" id="ARBA00023242"/>
    </source>
</evidence>
<dbReference type="Pfam" id="PF21266">
    <property type="entry name" value="S1_RRP4"/>
    <property type="match status" value="1"/>
</dbReference>
<feature type="region of interest" description="Disordered" evidence="7">
    <location>
        <begin position="167"/>
        <end position="196"/>
    </location>
</feature>
<evidence type="ECO:0000313" key="12">
    <source>
        <dbReference type="Proteomes" id="UP000614601"/>
    </source>
</evidence>
<dbReference type="InterPro" id="IPR048565">
    <property type="entry name" value="S1_RRP4"/>
</dbReference>
<dbReference type="InterPro" id="IPR004088">
    <property type="entry name" value="KH_dom_type_1"/>
</dbReference>